<accession>A0A1M3KWP8</accession>
<dbReference type="Proteomes" id="UP000184233">
    <property type="component" value="Unassembled WGS sequence"/>
</dbReference>
<dbReference type="InterPro" id="IPR023058">
    <property type="entry name" value="PPIase_PpiC_CS"/>
</dbReference>
<dbReference type="GO" id="GO:0003755">
    <property type="term" value="F:peptidyl-prolyl cis-trans isomerase activity"/>
    <property type="evidence" value="ECO:0007669"/>
    <property type="project" value="UniProtKB-KW"/>
</dbReference>
<dbReference type="InterPro" id="IPR000297">
    <property type="entry name" value="PPIase_PpiC"/>
</dbReference>
<dbReference type="PANTHER" id="PTHR47245">
    <property type="entry name" value="PEPTIDYLPROLYL ISOMERASE"/>
    <property type="match status" value="1"/>
</dbReference>
<evidence type="ECO:0000256" key="1">
    <source>
        <dbReference type="PROSITE-ProRule" id="PRU00278"/>
    </source>
</evidence>
<protein>
    <recommendedName>
        <fullName evidence="2">PpiC domain-containing protein</fullName>
    </recommendedName>
</protein>
<dbReference type="Gene3D" id="3.10.50.40">
    <property type="match status" value="2"/>
</dbReference>
<dbReference type="Pfam" id="PF00639">
    <property type="entry name" value="Rotamase"/>
    <property type="match status" value="2"/>
</dbReference>
<reference evidence="3 4" key="1">
    <citation type="submission" date="2016-09" db="EMBL/GenBank/DDBJ databases">
        <title>Genome-resolved meta-omics ties microbial dynamics to process performance in biotechnology for thiocyanate degradation.</title>
        <authorList>
            <person name="Kantor R.S."/>
            <person name="Huddy R.J."/>
            <person name="Iyer R."/>
            <person name="Thomas B.C."/>
            <person name="Brown C.T."/>
            <person name="Anantharaman K."/>
            <person name="Tringe S."/>
            <person name="Hettich R.L."/>
            <person name="Harrison S.T."/>
            <person name="Banfield J.F."/>
        </authorList>
    </citation>
    <scope>NUCLEOTIDE SEQUENCE [LARGE SCALE GENOMIC DNA]</scope>
    <source>
        <strain evidence="3">59-99</strain>
    </source>
</reference>
<dbReference type="Gene3D" id="1.10.4030.10">
    <property type="entry name" value="Porin chaperone SurA, peptide-binding domain"/>
    <property type="match status" value="1"/>
</dbReference>
<dbReference type="SUPFAM" id="SSF54534">
    <property type="entry name" value="FKBP-like"/>
    <property type="match status" value="2"/>
</dbReference>
<comment type="caution">
    <text evidence="3">The sequence shown here is derived from an EMBL/GenBank/DDBJ whole genome shotgun (WGS) entry which is preliminary data.</text>
</comment>
<dbReference type="PROSITE" id="PS50198">
    <property type="entry name" value="PPIC_PPIASE_2"/>
    <property type="match status" value="2"/>
</dbReference>
<evidence type="ECO:0000259" key="2">
    <source>
        <dbReference type="PROSITE" id="PS50198"/>
    </source>
</evidence>
<dbReference type="InterPro" id="IPR050245">
    <property type="entry name" value="PrsA_foldase"/>
</dbReference>
<proteinExistence type="predicted"/>
<sequence>MINVVPPLRPSMHRIVIIVVLFALAGPLAIAQPNAVERIVAVVGKEIVLKSDVDGQIELLAQRDPKIDRNDPKLRQYILDALINERLVVSKALEDSVTASDDEVTQRMDYQIQMLVQQFGSEKRIEDIYGMSMARIRREFREEIRKQILAEKIRNERFGNVKASRAEVEDFYGRYLDSLQNVPARVELAHIVKYIKASDDQKKETYGLALRIRDSILKGGSFSDFARRYSADPGTASNGGDLGFVEKGKFVPAFEAVAFAMQPNEISQPVETPFGYHIIQLIDKNTSAINCRHILLRVGQSDSDRDRAREALLDVKKKIEEGMSFEDAARQFSEEKETMGFGGSMGQVDLARLPEDMRSVIVNLKDGGMSDPMPYAADPTKPGFHIMYRKQLVPEHKPTLQEDIKLIEQMAAMEKKQRQEQEWIKELRRTLYWEIKQ</sequence>
<gene>
    <name evidence="3" type="ORF">BGO89_09880</name>
</gene>
<evidence type="ECO:0000313" key="4">
    <source>
        <dbReference type="Proteomes" id="UP000184233"/>
    </source>
</evidence>
<dbReference type="PROSITE" id="PS01096">
    <property type="entry name" value="PPIC_PPIASE_1"/>
    <property type="match status" value="1"/>
</dbReference>
<dbReference type="AlphaFoldDB" id="A0A1M3KWP8"/>
<dbReference type="EMBL" id="MKVH01000024">
    <property type="protein sequence ID" value="OJX56828.1"/>
    <property type="molecule type" value="Genomic_DNA"/>
</dbReference>
<dbReference type="InterPro" id="IPR027304">
    <property type="entry name" value="Trigger_fact/SurA_dom_sf"/>
</dbReference>
<dbReference type="PANTHER" id="PTHR47245:SF2">
    <property type="entry name" value="PEPTIDYL-PROLYL CIS-TRANS ISOMERASE HP_0175-RELATED"/>
    <property type="match status" value="1"/>
</dbReference>
<keyword evidence="1" id="KW-0413">Isomerase</keyword>
<feature type="domain" description="PpiC" evidence="2">
    <location>
        <begin position="183"/>
        <end position="283"/>
    </location>
</feature>
<dbReference type="InterPro" id="IPR046357">
    <property type="entry name" value="PPIase_dom_sf"/>
</dbReference>
<name>A0A1M3KWP8_9BACT</name>
<dbReference type="STRING" id="1895771.BGO89_09880"/>
<keyword evidence="1" id="KW-0697">Rotamase</keyword>
<dbReference type="Pfam" id="PF13624">
    <property type="entry name" value="SurA_N_3"/>
    <property type="match status" value="1"/>
</dbReference>
<organism evidence="3 4">
    <name type="scientific">Candidatus Kapaibacterium thiocyanatum</name>
    <dbReference type="NCBI Taxonomy" id="1895771"/>
    <lineage>
        <taxon>Bacteria</taxon>
        <taxon>Pseudomonadati</taxon>
        <taxon>Candidatus Kapaibacteriota</taxon>
        <taxon>Candidatus Kapaibacteriia</taxon>
        <taxon>Candidatus Kapaibacteriales</taxon>
        <taxon>Candidatus Kapaibacteriaceae</taxon>
        <taxon>Candidatus Kapaibacterium</taxon>
    </lineage>
</organism>
<feature type="domain" description="PpiC" evidence="2">
    <location>
        <begin position="286"/>
        <end position="391"/>
    </location>
</feature>
<evidence type="ECO:0000313" key="3">
    <source>
        <dbReference type="EMBL" id="OJX56828.1"/>
    </source>
</evidence>
<dbReference type="SUPFAM" id="SSF109998">
    <property type="entry name" value="Triger factor/SurA peptide-binding domain-like"/>
    <property type="match status" value="1"/>
</dbReference>